<feature type="transmembrane region" description="Helical" evidence="1">
    <location>
        <begin position="157"/>
        <end position="178"/>
    </location>
</feature>
<evidence type="ECO:0000313" key="4">
    <source>
        <dbReference type="Proteomes" id="UP000011859"/>
    </source>
</evidence>
<proteinExistence type="predicted"/>
<dbReference type="Proteomes" id="UP000011859">
    <property type="component" value="Chromosome"/>
</dbReference>
<dbReference type="InterPro" id="IPR021994">
    <property type="entry name" value="DUF3592"/>
</dbReference>
<feature type="transmembrane region" description="Helical" evidence="1">
    <location>
        <begin position="6"/>
        <end position="24"/>
    </location>
</feature>
<evidence type="ECO:0000256" key="1">
    <source>
        <dbReference type="SAM" id="Phobius"/>
    </source>
</evidence>
<organism evidence="3 4">
    <name type="scientific">Rhodanobacter denitrificans</name>
    <dbReference type="NCBI Taxonomy" id="666685"/>
    <lineage>
        <taxon>Bacteria</taxon>
        <taxon>Pseudomonadati</taxon>
        <taxon>Pseudomonadota</taxon>
        <taxon>Gammaproteobacteria</taxon>
        <taxon>Lysobacterales</taxon>
        <taxon>Rhodanobacteraceae</taxon>
        <taxon>Rhodanobacter</taxon>
    </lineage>
</organism>
<keyword evidence="1" id="KW-0812">Transmembrane</keyword>
<gene>
    <name evidence="3" type="ORF">R2APBS1_0220</name>
</gene>
<reference evidence="3 4" key="1">
    <citation type="submission" date="2012-04" db="EMBL/GenBank/DDBJ databases">
        <title>Complete genome of Rhodanobacter sp. 2APBS1.</title>
        <authorList>
            <consortium name="US DOE Joint Genome Institute"/>
            <person name="Huntemann M."/>
            <person name="Wei C.-L."/>
            <person name="Han J."/>
            <person name="Detter J.C."/>
            <person name="Han C."/>
            <person name="Tapia R."/>
            <person name="Munk A.C.C."/>
            <person name="Chen A."/>
            <person name="Krypides N."/>
            <person name="Mavromatis K."/>
            <person name="Markowitz V."/>
            <person name="Szeto E."/>
            <person name="Ivanova N."/>
            <person name="Mikhailova N."/>
            <person name="Ovchinnikova G."/>
            <person name="Pagani I."/>
            <person name="Pati A."/>
            <person name="Goodwin L."/>
            <person name="Peters L."/>
            <person name="Pitluck S."/>
            <person name="Woyke T."/>
            <person name="Prakash O."/>
            <person name="Elkins J."/>
            <person name="Brown S."/>
            <person name="Palumbo A."/>
            <person name="Hemme C."/>
            <person name="Zhou J."/>
            <person name="Watson D."/>
            <person name="Jardine P."/>
            <person name="Kostka J."/>
            <person name="Green S."/>
        </authorList>
    </citation>
    <scope>NUCLEOTIDE SEQUENCE [LARGE SCALE GENOMIC DNA]</scope>
    <source>
        <strain evidence="3 4">2APBS1</strain>
    </source>
</reference>
<evidence type="ECO:0000259" key="2">
    <source>
        <dbReference type="Pfam" id="PF12158"/>
    </source>
</evidence>
<name>M4NCA0_9GAMM</name>
<dbReference type="AlphaFoldDB" id="M4NCA0"/>
<dbReference type="Pfam" id="PF12158">
    <property type="entry name" value="DUF3592"/>
    <property type="match status" value="1"/>
</dbReference>
<dbReference type="EMBL" id="CP003470">
    <property type="protein sequence ID" value="AGG87397.1"/>
    <property type="molecule type" value="Genomic_DNA"/>
</dbReference>
<dbReference type="RefSeq" id="WP_015446517.1">
    <property type="nucleotide sequence ID" value="NC_020541.1"/>
</dbReference>
<protein>
    <recommendedName>
        <fullName evidence="2">DUF3592 domain-containing protein</fullName>
    </recommendedName>
</protein>
<keyword evidence="1" id="KW-1133">Transmembrane helix</keyword>
<keyword evidence="1" id="KW-0472">Membrane</keyword>
<sequence precursor="true">MRKLGIWLLLWLGTIAIALIAGYVEYTHAAASLTWPTTSGVVEVAQVNQVGGRYWPKLVYAYQVQGVDHKGHNIGYLDLMHGPSLNGSTDPQWPRDHLAHLSFGDRVTVHYDPSKPSQSLLLVAPINFWQCVPGWGFFLQLVGATALMQRLFVTRKVWLIVPGLFCIFALWVCFFISMRPPD</sequence>
<evidence type="ECO:0000313" key="3">
    <source>
        <dbReference type="EMBL" id="AGG87397.1"/>
    </source>
</evidence>
<accession>M4NCA0</accession>
<dbReference type="KEGG" id="rhd:R2APBS1_0220"/>
<dbReference type="HOGENOM" id="CLU_1480905_0_0_6"/>
<feature type="domain" description="DUF3592" evidence="2">
    <location>
        <begin position="40"/>
        <end position="121"/>
    </location>
</feature>
<keyword evidence="4" id="KW-1185">Reference proteome</keyword>